<evidence type="ECO:0000313" key="2">
    <source>
        <dbReference type="EMBL" id="SET64747.1"/>
    </source>
</evidence>
<protein>
    <submittedName>
        <fullName evidence="2">ABC-2 type transport system permease protein</fullName>
    </submittedName>
</protein>
<accession>A0A1I0G2C3</accession>
<proteinExistence type="predicted"/>
<keyword evidence="1" id="KW-1133">Transmembrane helix</keyword>
<dbReference type="Pfam" id="PF12730">
    <property type="entry name" value="ABC2_membrane_4"/>
    <property type="match status" value="1"/>
</dbReference>
<dbReference type="PANTHER" id="PTHR37305:SF1">
    <property type="entry name" value="MEMBRANE PROTEIN"/>
    <property type="match status" value="1"/>
</dbReference>
<organism evidence="2 3">
    <name type="scientific">Oceanobacillus limi</name>
    <dbReference type="NCBI Taxonomy" id="930131"/>
    <lineage>
        <taxon>Bacteria</taxon>
        <taxon>Bacillati</taxon>
        <taxon>Bacillota</taxon>
        <taxon>Bacilli</taxon>
        <taxon>Bacillales</taxon>
        <taxon>Bacillaceae</taxon>
        <taxon>Oceanobacillus</taxon>
    </lineage>
</organism>
<dbReference type="EMBL" id="FOHE01000018">
    <property type="protein sequence ID" value="SET64747.1"/>
    <property type="molecule type" value="Genomic_DNA"/>
</dbReference>
<feature type="transmembrane region" description="Helical" evidence="1">
    <location>
        <begin position="134"/>
        <end position="162"/>
    </location>
</feature>
<feature type="transmembrane region" description="Helical" evidence="1">
    <location>
        <begin position="169"/>
        <end position="187"/>
    </location>
</feature>
<keyword evidence="3" id="KW-1185">Reference proteome</keyword>
<reference evidence="2 3" key="1">
    <citation type="submission" date="2016-10" db="EMBL/GenBank/DDBJ databases">
        <authorList>
            <person name="de Groot N.N."/>
        </authorList>
    </citation>
    <scope>NUCLEOTIDE SEQUENCE [LARGE SCALE GENOMIC DNA]</scope>
    <source>
        <strain evidence="2 3">IBRC-M 10780</strain>
    </source>
</reference>
<dbReference type="PANTHER" id="PTHR37305">
    <property type="entry name" value="INTEGRAL MEMBRANE PROTEIN-RELATED"/>
    <property type="match status" value="1"/>
</dbReference>
<feature type="transmembrane region" description="Helical" evidence="1">
    <location>
        <begin position="219"/>
        <end position="241"/>
    </location>
</feature>
<dbReference type="STRING" id="930131.SAMN05216389_11861"/>
<gene>
    <name evidence="2" type="ORF">SAMN05216389_11861</name>
</gene>
<name>A0A1I0G2C3_9BACI</name>
<dbReference type="AlphaFoldDB" id="A0A1I0G2C3"/>
<sequence length="247" mass="27750">MSNLIKTEWFKLRKDRSFRVLSWMLITAAVLYPLLEFGNASLPTVEDYYLNNVLGIHSDIVKLIPSILAGFFITSEYSMGTMKSIASSGKNRIQIYFAKLTMFAVGAIFISIILPIFMTGASAIFFGFTDMPDIAFYLQTVGIIMLYAAAFASIMAIFATIFTDSGKTIGFLLLFFLLVDWPLQVLASKVPFFEPIVNHSIFKLVYDIVRFNELDHSEVITLVTVPILTFLLSGILGSLIFRNKEIK</sequence>
<feature type="transmembrane region" description="Helical" evidence="1">
    <location>
        <begin position="60"/>
        <end position="79"/>
    </location>
</feature>
<dbReference type="OrthoDB" id="2388369at2"/>
<evidence type="ECO:0000313" key="3">
    <source>
        <dbReference type="Proteomes" id="UP000198618"/>
    </source>
</evidence>
<dbReference type="Proteomes" id="UP000198618">
    <property type="component" value="Unassembled WGS sequence"/>
</dbReference>
<dbReference type="RefSeq" id="WP_090871742.1">
    <property type="nucleotide sequence ID" value="NZ_FOHE01000018.1"/>
</dbReference>
<keyword evidence="1" id="KW-0472">Membrane</keyword>
<keyword evidence="1" id="KW-0812">Transmembrane</keyword>
<evidence type="ECO:0000256" key="1">
    <source>
        <dbReference type="SAM" id="Phobius"/>
    </source>
</evidence>
<feature type="transmembrane region" description="Helical" evidence="1">
    <location>
        <begin position="100"/>
        <end position="128"/>
    </location>
</feature>
<feature type="transmembrane region" description="Helical" evidence="1">
    <location>
        <begin position="20"/>
        <end position="40"/>
    </location>
</feature>